<reference evidence="1 2" key="1">
    <citation type="submission" date="2024-09" db="EMBL/GenBank/DDBJ databases">
        <title>Chromosome-scale assembly of Riccia fluitans.</title>
        <authorList>
            <person name="Paukszto L."/>
            <person name="Sawicki J."/>
            <person name="Karawczyk K."/>
            <person name="Piernik-Szablinska J."/>
            <person name="Szczecinska M."/>
            <person name="Mazdziarz M."/>
        </authorList>
    </citation>
    <scope>NUCLEOTIDE SEQUENCE [LARGE SCALE GENOMIC DNA]</scope>
    <source>
        <strain evidence="1">Rf_01</strain>
        <tissue evidence="1">Aerial parts of the thallus</tissue>
    </source>
</reference>
<proteinExistence type="predicted"/>
<accession>A0ABD1XMN8</accession>
<protein>
    <submittedName>
        <fullName evidence="1">Uncharacterized protein</fullName>
    </submittedName>
</protein>
<dbReference type="EMBL" id="JBHFFA010000008">
    <property type="protein sequence ID" value="KAL2610034.1"/>
    <property type="molecule type" value="Genomic_DNA"/>
</dbReference>
<name>A0ABD1XMN8_9MARC</name>
<keyword evidence="2" id="KW-1185">Reference proteome</keyword>
<dbReference type="AlphaFoldDB" id="A0ABD1XMN8"/>
<dbReference type="Proteomes" id="UP001605036">
    <property type="component" value="Unassembled WGS sequence"/>
</dbReference>
<organism evidence="1 2">
    <name type="scientific">Riccia fluitans</name>
    <dbReference type="NCBI Taxonomy" id="41844"/>
    <lineage>
        <taxon>Eukaryota</taxon>
        <taxon>Viridiplantae</taxon>
        <taxon>Streptophyta</taxon>
        <taxon>Embryophyta</taxon>
        <taxon>Marchantiophyta</taxon>
        <taxon>Marchantiopsida</taxon>
        <taxon>Marchantiidae</taxon>
        <taxon>Marchantiales</taxon>
        <taxon>Ricciaceae</taxon>
        <taxon>Riccia</taxon>
    </lineage>
</organism>
<evidence type="ECO:0000313" key="2">
    <source>
        <dbReference type="Proteomes" id="UP001605036"/>
    </source>
</evidence>
<sequence>MAWSTSQGHVQVLSLPTSLASRSSQLSYLLLQTPSNLGTVARMFSHRDALKNDAADGAAWHGRDCLLKLRRGPVLRLRLGIFQIGGPDAFPVLGNTPDQVYFVTGPCR</sequence>
<gene>
    <name evidence="1" type="ORF">R1flu_028607</name>
</gene>
<comment type="caution">
    <text evidence="1">The sequence shown here is derived from an EMBL/GenBank/DDBJ whole genome shotgun (WGS) entry which is preliminary data.</text>
</comment>
<evidence type="ECO:0000313" key="1">
    <source>
        <dbReference type="EMBL" id="KAL2610034.1"/>
    </source>
</evidence>